<evidence type="ECO:0000313" key="1">
    <source>
        <dbReference type="EMBL" id="QBA64310.1"/>
    </source>
</evidence>
<keyword evidence="2" id="KW-1185">Reference proteome</keyword>
<name>A0A411EA26_9FLAO</name>
<dbReference type="InterPro" id="IPR036514">
    <property type="entry name" value="SGNH_hydro_sf"/>
</dbReference>
<dbReference type="OrthoDB" id="7443339at2"/>
<protein>
    <submittedName>
        <fullName evidence="1">Uncharacterized protein</fullName>
    </submittedName>
</protein>
<dbReference type="KEGG" id="mur:EQY75_07060"/>
<dbReference type="GO" id="GO:0016788">
    <property type="term" value="F:hydrolase activity, acting on ester bonds"/>
    <property type="evidence" value="ECO:0007669"/>
    <property type="project" value="UniProtKB-ARBA"/>
</dbReference>
<accession>A0A411EA26</accession>
<evidence type="ECO:0000313" key="2">
    <source>
        <dbReference type="Proteomes" id="UP000290889"/>
    </source>
</evidence>
<dbReference type="Proteomes" id="UP000290889">
    <property type="component" value="Chromosome"/>
</dbReference>
<sequence length="61" mass="6814">MFYSVDGVHPSEAGSFFTAALFYTTIYGKDPSINPCTASLKPATALYLKEKAKEVWENYQD</sequence>
<dbReference type="RefSeq" id="WP_129604281.1">
    <property type="nucleotide sequence ID" value="NZ_CP035544.1"/>
</dbReference>
<dbReference type="EMBL" id="CP035544">
    <property type="protein sequence ID" value="QBA64310.1"/>
    <property type="molecule type" value="Genomic_DNA"/>
</dbReference>
<dbReference type="AlphaFoldDB" id="A0A411EA26"/>
<reference evidence="1 2" key="1">
    <citation type="submission" date="2019-01" db="EMBL/GenBank/DDBJ databases">
        <title>Muriicola soli sp. nov., isolated from soil.</title>
        <authorList>
            <person name="Kang H.J."/>
            <person name="Kim S.B."/>
        </authorList>
    </citation>
    <scope>NUCLEOTIDE SEQUENCE [LARGE SCALE GENOMIC DNA]</scope>
    <source>
        <strain evidence="1 2">MMS17-SY002</strain>
    </source>
</reference>
<organism evidence="1 2">
    <name type="scientific">Muriicola soli</name>
    <dbReference type="NCBI Taxonomy" id="2507538"/>
    <lineage>
        <taxon>Bacteria</taxon>
        <taxon>Pseudomonadati</taxon>
        <taxon>Bacteroidota</taxon>
        <taxon>Flavobacteriia</taxon>
        <taxon>Flavobacteriales</taxon>
        <taxon>Flavobacteriaceae</taxon>
        <taxon>Muriicola</taxon>
    </lineage>
</organism>
<gene>
    <name evidence="1" type="ORF">EQY75_07060</name>
</gene>
<dbReference type="Gene3D" id="3.40.50.1110">
    <property type="entry name" value="SGNH hydrolase"/>
    <property type="match status" value="1"/>
</dbReference>
<proteinExistence type="predicted"/>